<dbReference type="PANTHER" id="PTHR34992:SF1">
    <property type="entry name" value="COPPER ACQUISITION FACTOR BIM1-LIKE DOMAIN-CONTAINING PROTEIN"/>
    <property type="match status" value="1"/>
</dbReference>
<keyword evidence="9" id="KW-0812">Transmembrane</keyword>
<dbReference type="Pfam" id="PF20238">
    <property type="entry name" value="BIM1-like_dom"/>
    <property type="match status" value="1"/>
</dbReference>
<feature type="domain" description="Copper acquisition factor BIM1-like" evidence="10">
    <location>
        <begin position="28"/>
        <end position="166"/>
    </location>
</feature>
<keyword evidence="7" id="KW-0449">Lipoprotein</keyword>
<dbReference type="InterPro" id="IPR046936">
    <property type="entry name" value="BIM1-like"/>
</dbReference>
<keyword evidence="2" id="KW-1003">Cell membrane</keyword>
<reference evidence="11 12" key="1">
    <citation type="journal article" date="2023" name="bioRxiv">
        <title>High-quality genome assemblies of four members of thePodospora anserinaspecies complex.</title>
        <authorList>
            <person name="Ament-Velasquez S.L."/>
            <person name="Vogan A.A."/>
            <person name="Wallerman O."/>
            <person name="Hartmann F."/>
            <person name="Gautier V."/>
            <person name="Silar P."/>
            <person name="Giraud T."/>
            <person name="Johannesson H."/>
        </authorList>
    </citation>
    <scope>NUCLEOTIDE SEQUENCE [LARGE SCALE GENOMIC DNA]</scope>
    <source>
        <strain evidence="11 12">CBS 415.72m</strain>
    </source>
</reference>
<keyword evidence="5 9" id="KW-0472">Membrane</keyword>
<keyword evidence="12" id="KW-1185">Reference proteome</keyword>
<evidence type="ECO:0000259" key="10">
    <source>
        <dbReference type="Pfam" id="PF20238"/>
    </source>
</evidence>
<evidence type="ECO:0000256" key="9">
    <source>
        <dbReference type="SAM" id="Phobius"/>
    </source>
</evidence>
<keyword evidence="6" id="KW-0325">Glycoprotein</keyword>
<dbReference type="Proteomes" id="UP001323405">
    <property type="component" value="Unassembled WGS sequence"/>
</dbReference>
<feature type="compositionally biased region" description="Low complexity" evidence="8">
    <location>
        <begin position="183"/>
        <end position="210"/>
    </location>
</feature>
<evidence type="ECO:0000256" key="3">
    <source>
        <dbReference type="ARBA" id="ARBA00022622"/>
    </source>
</evidence>
<dbReference type="EMBL" id="JAFFHA010000009">
    <property type="protein sequence ID" value="KAK4649857.1"/>
    <property type="molecule type" value="Genomic_DNA"/>
</dbReference>
<proteinExistence type="predicted"/>
<organism evidence="11 12">
    <name type="scientific">Podospora pseudocomata</name>
    <dbReference type="NCBI Taxonomy" id="2093779"/>
    <lineage>
        <taxon>Eukaryota</taxon>
        <taxon>Fungi</taxon>
        <taxon>Dikarya</taxon>
        <taxon>Ascomycota</taxon>
        <taxon>Pezizomycotina</taxon>
        <taxon>Sordariomycetes</taxon>
        <taxon>Sordariomycetidae</taxon>
        <taxon>Sordariales</taxon>
        <taxon>Podosporaceae</taxon>
        <taxon>Podospora</taxon>
    </lineage>
</organism>
<evidence type="ECO:0000256" key="5">
    <source>
        <dbReference type="ARBA" id="ARBA00023136"/>
    </source>
</evidence>
<evidence type="ECO:0000313" key="11">
    <source>
        <dbReference type="EMBL" id="KAK4649857.1"/>
    </source>
</evidence>
<dbReference type="PANTHER" id="PTHR34992">
    <property type="entry name" value="HYPHAL ANASTAMOSIS-7 PROTEIN"/>
    <property type="match status" value="1"/>
</dbReference>
<comment type="caution">
    <text evidence="11">The sequence shown here is derived from an EMBL/GenBank/DDBJ whole genome shotgun (WGS) entry which is preliminary data.</text>
</comment>
<evidence type="ECO:0000256" key="4">
    <source>
        <dbReference type="ARBA" id="ARBA00022729"/>
    </source>
</evidence>
<evidence type="ECO:0000256" key="6">
    <source>
        <dbReference type="ARBA" id="ARBA00023180"/>
    </source>
</evidence>
<accession>A0ABR0G2C9</accession>
<gene>
    <name evidence="11" type="ORF">QC762_704480</name>
</gene>
<evidence type="ECO:0000313" key="12">
    <source>
        <dbReference type="Proteomes" id="UP001323405"/>
    </source>
</evidence>
<sequence>MVDSKYRQVDQERSVLAAGLLLLSTTANAHFELQHPSPLTAESSSQATAPCGGANADIDQNTATDFHVEGDYVQLFNGHAQGNWLIRGTLDPKAGGDWEQLFPIVQQTGRGNFCEPVVTVPGEWAGKKGFLGISGNAGDGILYACAAVNFVSGSASAPGGSCVNGSAVTASFQPDDTLSALVGSSSNSGSSGSETTAPAPAATTSQPSAAAPMMGERVSFGSFALTGVMLLVGAALL</sequence>
<dbReference type="CDD" id="cd21176">
    <property type="entry name" value="LPMO_auxiliary-like"/>
    <property type="match status" value="1"/>
</dbReference>
<evidence type="ECO:0000256" key="1">
    <source>
        <dbReference type="ARBA" id="ARBA00004609"/>
    </source>
</evidence>
<keyword evidence="4" id="KW-0732">Signal</keyword>
<dbReference type="RefSeq" id="XP_062738832.1">
    <property type="nucleotide sequence ID" value="XM_062893300.1"/>
</dbReference>
<feature type="transmembrane region" description="Helical" evidence="9">
    <location>
        <begin position="218"/>
        <end position="236"/>
    </location>
</feature>
<keyword evidence="3" id="KW-0336">GPI-anchor</keyword>
<dbReference type="InterPro" id="IPR046530">
    <property type="entry name" value="BIM1-like_dom"/>
</dbReference>
<feature type="region of interest" description="Disordered" evidence="8">
    <location>
        <begin position="182"/>
        <end position="210"/>
    </location>
</feature>
<keyword evidence="9" id="KW-1133">Transmembrane helix</keyword>
<evidence type="ECO:0000256" key="2">
    <source>
        <dbReference type="ARBA" id="ARBA00022475"/>
    </source>
</evidence>
<protein>
    <recommendedName>
        <fullName evidence="10">Copper acquisition factor BIM1-like domain-containing protein</fullName>
    </recommendedName>
</protein>
<comment type="subcellular location">
    <subcellularLocation>
        <location evidence="1">Cell membrane</location>
        <topology evidence="1">Lipid-anchor</topology>
        <topology evidence="1">GPI-anchor</topology>
    </subcellularLocation>
</comment>
<dbReference type="GeneID" id="87913207"/>
<name>A0ABR0G2C9_9PEZI</name>
<evidence type="ECO:0000256" key="8">
    <source>
        <dbReference type="SAM" id="MobiDB-lite"/>
    </source>
</evidence>
<evidence type="ECO:0000256" key="7">
    <source>
        <dbReference type="ARBA" id="ARBA00023288"/>
    </source>
</evidence>